<evidence type="ECO:0000256" key="1">
    <source>
        <dbReference type="ARBA" id="ARBA00004167"/>
    </source>
</evidence>
<gene>
    <name evidence="12" type="ORF">Vbra_1344</name>
</gene>
<dbReference type="OrthoDB" id="434738at2759"/>
<keyword evidence="4 9" id="KW-0602">Photosynthesis</keyword>
<dbReference type="EMBL" id="CDMY01000407">
    <property type="protein sequence ID" value="CEM11000.1"/>
    <property type="molecule type" value="Genomic_DNA"/>
</dbReference>
<keyword evidence="11" id="KW-0732">Signal</keyword>
<evidence type="ECO:0000256" key="2">
    <source>
        <dbReference type="ARBA" id="ARBA00006318"/>
    </source>
</evidence>
<evidence type="ECO:0000256" key="11">
    <source>
        <dbReference type="SAM" id="SignalP"/>
    </source>
</evidence>
<dbReference type="Pfam" id="PF02507">
    <property type="entry name" value="PSI_PsaF"/>
    <property type="match status" value="1"/>
</dbReference>
<dbReference type="SUPFAM" id="SSF81536">
    <property type="entry name" value="Subunit III of photosystem I reaction centre, PsaF"/>
    <property type="match status" value="1"/>
</dbReference>
<comment type="function">
    <text evidence="9">Participates in efficiency of electron transfer from plastocyanin to P700 (or cytochrome c553 in algae and cyanobacteria). This plastocyanin-docking protein contributes to the specific association of plastocyanin to PSI.</text>
</comment>
<dbReference type="Proteomes" id="UP000041254">
    <property type="component" value="Unassembled WGS sequence"/>
</dbReference>
<dbReference type="PANTHER" id="PTHR34939:SF1">
    <property type="entry name" value="PHOTOSYSTEM I REACTION CENTER SUBUNIT III, CHLOROPLASTIC"/>
    <property type="match status" value="1"/>
</dbReference>
<sequence>MKAVCAVLACLLSAAVADRSAFVPALNVRRSTSVPRPSEQLRMSASDSEGSNALLERAGKVLGPALAAGALGGLMATQPAEAAPERLVPCAESKKFAAKMKAQEKGLEARLKKYTPESQGAALLNGRLEETKTRAERYKASNLLCGKDGLPHLIVDVRGQHAGEFAAPGLLFLYIAGWIGWAGRSYLNGVQLASSNPESKEIVLDLPFALQVMTRSATWPFQAFDEAFGKGETPVPSTNFDNAPNYIRFLGVSSVALTIWMSLTAAMLILLNKAYPGLLFFPDLSTDLFSPFSGK</sequence>
<evidence type="ECO:0000256" key="4">
    <source>
        <dbReference type="ARBA" id="ARBA00022531"/>
    </source>
</evidence>
<evidence type="ECO:0000256" key="9">
    <source>
        <dbReference type="RuleBase" id="RU368107"/>
    </source>
</evidence>
<keyword evidence="5 10" id="KW-0812">Transmembrane</keyword>
<evidence type="ECO:0000256" key="7">
    <source>
        <dbReference type="ARBA" id="ARBA00022989"/>
    </source>
</evidence>
<keyword evidence="8 10" id="KW-0472">Membrane</keyword>
<proteinExistence type="inferred from homology"/>
<dbReference type="PANTHER" id="PTHR34939">
    <property type="entry name" value="PHOTOSYSTEM I REACTION CENTER SUBUNIT III, CHLOROPLASTIC"/>
    <property type="match status" value="1"/>
</dbReference>
<comment type="similarity">
    <text evidence="3 9">Belongs to the PsaF family.</text>
</comment>
<evidence type="ECO:0000313" key="13">
    <source>
        <dbReference type="Proteomes" id="UP000041254"/>
    </source>
</evidence>
<dbReference type="InterPro" id="IPR036577">
    <property type="entry name" value="PSI_PsaF_sf"/>
</dbReference>
<evidence type="ECO:0000313" key="12">
    <source>
        <dbReference type="EMBL" id="CEM11000.1"/>
    </source>
</evidence>
<dbReference type="InParanoid" id="A0A0G4FCN8"/>
<evidence type="ECO:0000256" key="3">
    <source>
        <dbReference type="ARBA" id="ARBA00008386"/>
    </source>
</evidence>
<evidence type="ECO:0000256" key="10">
    <source>
        <dbReference type="SAM" id="Phobius"/>
    </source>
</evidence>
<evidence type="ECO:0000256" key="8">
    <source>
        <dbReference type="ARBA" id="ARBA00023136"/>
    </source>
</evidence>
<keyword evidence="13" id="KW-1185">Reference proteome</keyword>
<comment type="similarity">
    <text evidence="2">Belongs to the PsaJ family.</text>
</comment>
<feature type="transmembrane region" description="Helical" evidence="10">
    <location>
        <begin position="246"/>
        <end position="271"/>
    </location>
</feature>
<dbReference type="InterPro" id="IPR003666">
    <property type="entry name" value="PSI_PsaF"/>
</dbReference>
<keyword evidence="6 9" id="KW-0603">Photosystem I</keyword>
<dbReference type="GO" id="GO:0009538">
    <property type="term" value="C:photosystem I reaction center"/>
    <property type="evidence" value="ECO:0007669"/>
    <property type="project" value="UniProtKB-UniRule"/>
</dbReference>
<protein>
    <recommendedName>
        <fullName evidence="9">Photosystem I reaction center subunit III</fullName>
    </recommendedName>
    <alternativeName>
        <fullName evidence="9">PSI-F</fullName>
    </alternativeName>
</protein>
<dbReference type="InterPro" id="IPR002615">
    <property type="entry name" value="PSI_PsaJ"/>
</dbReference>
<dbReference type="AlphaFoldDB" id="A0A0G4FCN8"/>
<keyword evidence="7 10" id="KW-1133">Transmembrane helix</keyword>
<dbReference type="Gene3D" id="1.10.8.110">
    <property type="entry name" value="Photosystem I PsaF, reaction centre subunit III"/>
    <property type="match status" value="1"/>
</dbReference>
<dbReference type="Pfam" id="PF01701">
    <property type="entry name" value="PSI_PsaJ"/>
    <property type="match status" value="1"/>
</dbReference>
<dbReference type="VEuPathDB" id="CryptoDB:Vbra_1344"/>
<dbReference type="SUPFAM" id="SSF81544">
    <property type="entry name" value="Subunit IX of photosystem I reaction centre, PsaJ"/>
    <property type="match status" value="1"/>
</dbReference>
<dbReference type="Gene3D" id="1.20.5.510">
    <property type="entry name" value="Single helix bin"/>
    <property type="match status" value="1"/>
</dbReference>
<feature type="chain" id="PRO_5005188888" description="Photosystem I reaction center subunit III" evidence="11">
    <location>
        <begin position="18"/>
        <end position="295"/>
    </location>
</feature>
<evidence type="ECO:0000256" key="5">
    <source>
        <dbReference type="ARBA" id="ARBA00022692"/>
    </source>
</evidence>
<dbReference type="InterPro" id="IPR036062">
    <property type="entry name" value="PSI_PsaJ_sf"/>
</dbReference>
<dbReference type="STRING" id="1169540.A0A0G4FCN8"/>
<dbReference type="GO" id="GO:0015979">
    <property type="term" value="P:photosynthesis"/>
    <property type="evidence" value="ECO:0007669"/>
    <property type="project" value="UniProtKB-UniRule"/>
</dbReference>
<reference evidence="12 13" key="1">
    <citation type="submission" date="2014-11" db="EMBL/GenBank/DDBJ databases">
        <authorList>
            <person name="Zhu J."/>
            <person name="Qi W."/>
            <person name="Song R."/>
        </authorList>
    </citation>
    <scope>NUCLEOTIDE SEQUENCE [LARGE SCALE GENOMIC DNA]</scope>
</reference>
<feature type="signal peptide" evidence="11">
    <location>
        <begin position="1"/>
        <end position="17"/>
    </location>
</feature>
<name>A0A0G4FCN8_VITBC</name>
<organism evidence="12 13">
    <name type="scientific">Vitrella brassicaformis (strain CCMP3155)</name>
    <dbReference type="NCBI Taxonomy" id="1169540"/>
    <lineage>
        <taxon>Eukaryota</taxon>
        <taxon>Sar</taxon>
        <taxon>Alveolata</taxon>
        <taxon>Colpodellida</taxon>
        <taxon>Vitrellaceae</taxon>
        <taxon>Vitrella</taxon>
    </lineage>
</organism>
<evidence type="ECO:0000256" key="6">
    <source>
        <dbReference type="ARBA" id="ARBA00022836"/>
    </source>
</evidence>
<accession>A0A0G4FCN8</accession>
<comment type="subcellular location">
    <subcellularLocation>
        <location evidence="1">Membrane</location>
        <topology evidence="1">Single-pass membrane protein</topology>
    </subcellularLocation>
</comment>